<dbReference type="GO" id="GO:0016405">
    <property type="term" value="F:CoA-ligase activity"/>
    <property type="evidence" value="ECO:0007669"/>
    <property type="project" value="TreeGrafter"/>
</dbReference>
<name>A0A5C3N3R5_9AGAM</name>
<evidence type="ECO:0000256" key="1">
    <source>
        <dbReference type="ARBA" id="ARBA00006432"/>
    </source>
</evidence>
<dbReference type="InterPro" id="IPR045851">
    <property type="entry name" value="AMP-bd_C_sf"/>
</dbReference>
<dbReference type="SUPFAM" id="SSF56801">
    <property type="entry name" value="Acetyl-CoA synthetase-like"/>
    <property type="match status" value="1"/>
</dbReference>
<dbReference type="Gene3D" id="3.30.300.30">
    <property type="match status" value="1"/>
</dbReference>
<evidence type="ECO:0000313" key="6">
    <source>
        <dbReference type="Proteomes" id="UP000305948"/>
    </source>
</evidence>
<evidence type="ECO:0000313" key="5">
    <source>
        <dbReference type="EMBL" id="TFK52389.1"/>
    </source>
</evidence>
<dbReference type="AlphaFoldDB" id="A0A5C3N3R5"/>
<feature type="domain" description="AMP-binding enzyme C-terminal" evidence="4">
    <location>
        <begin position="466"/>
        <end position="551"/>
    </location>
</feature>
<evidence type="ECO:0000259" key="4">
    <source>
        <dbReference type="Pfam" id="PF13193"/>
    </source>
</evidence>
<dbReference type="InterPro" id="IPR020845">
    <property type="entry name" value="AMP-binding_CS"/>
</dbReference>
<dbReference type="Pfam" id="PF00501">
    <property type="entry name" value="AMP-binding"/>
    <property type="match status" value="1"/>
</dbReference>
<organism evidence="5 6">
    <name type="scientific">Heliocybe sulcata</name>
    <dbReference type="NCBI Taxonomy" id="5364"/>
    <lineage>
        <taxon>Eukaryota</taxon>
        <taxon>Fungi</taxon>
        <taxon>Dikarya</taxon>
        <taxon>Basidiomycota</taxon>
        <taxon>Agaricomycotina</taxon>
        <taxon>Agaricomycetes</taxon>
        <taxon>Gloeophyllales</taxon>
        <taxon>Gloeophyllaceae</taxon>
        <taxon>Heliocybe</taxon>
    </lineage>
</organism>
<keyword evidence="6" id="KW-1185">Reference proteome</keyword>
<dbReference type="PANTHER" id="PTHR24096:SF149">
    <property type="entry name" value="AMP-BINDING DOMAIN-CONTAINING PROTEIN-RELATED"/>
    <property type="match status" value="1"/>
</dbReference>
<sequence length="569" mass="62720">MYVKSKFAPLPLLPDINVHSYLFEQDLPDYTAQIDAVSGRRRTLHQFLERARDGAAALSAPPEQGGAGLRPEHEMVGILSHNCLDYTALIHSLLILTTPFALLSFYSTPYELKHALRLSQATCLFVAPDLVPLAHRCVKDVGIPPERIFVLEGHSNGKRSYHNLVLAAKKRRLPLPRTIPAQKDTLAYLVFSSGTTGLPKAVMITHGNLVCALAQFRMVNEAALAAYPPPQSDTPEGIPVSLAFLPYYHTFGLHMFNFRCFLAPTTCLVVPKWDAEFVVRLVPKYKISFMALVPSVVQPFLDAQKRLKCDVSSLIAFGCGAAYLPPKLTKELERMGKNGTAVLEGYGMSETTVSATANFSADVQLPGGLYKPRLGSAGILLPGMQARTIRDDGTEAGVNEAGELWLQGENIVKGYWHNEKATNDAFQDGWMKTGDRFSIDEDGAFFFQERAKDILKVSGIQVSPTEIESVLLAQPDKLVKDAAVAGVSGGRTSDEKVPRAWVVLSSAGRKRSKAEVVEILHAWTRENLSKYKWLRGGIQIVHSIPKSPTGKVLRRQLQDEYEKKVKAKL</sequence>
<dbReference type="STRING" id="5364.A0A5C3N3R5"/>
<dbReference type="InterPro" id="IPR000873">
    <property type="entry name" value="AMP-dep_synth/lig_dom"/>
</dbReference>
<dbReference type="EMBL" id="ML213509">
    <property type="protein sequence ID" value="TFK52389.1"/>
    <property type="molecule type" value="Genomic_DNA"/>
</dbReference>
<dbReference type="PROSITE" id="PS00455">
    <property type="entry name" value="AMP_BINDING"/>
    <property type="match status" value="1"/>
</dbReference>
<feature type="domain" description="AMP-dependent synthetase/ligase" evidence="3">
    <location>
        <begin position="27"/>
        <end position="416"/>
    </location>
</feature>
<proteinExistence type="inferred from homology"/>
<dbReference type="PANTHER" id="PTHR24096">
    <property type="entry name" value="LONG-CHAIN-FATTY-ACID--COA LIGASE"/>
    <property type="match status" value="1"/>
</dbReference>
<dbReference type="OrthoDB" id="1898221at2759"/>
<reference evidence="5 6" key="1">
    <citation type="journal article" date="2019" name="Nat. Ecol. Evol.">
        <title>Megaphylogeny resolves global patterns of mushroom evolution.</title>
        <authorList>
            <person name="Varga T."/>
            <person name="Krizsan K."/>
            <person name="Foldi C."/>
            <person name="Dima B."/>
            <person name="Sanchez-Garcia M."/>
            <person name="Sanchez-Ramirez S."/>
            <person name="Szollosi G.J."/>
            <person name="Szarkandi J.G."/>
            <person name="Papp V."/>
            <person name="Albert L."/>
            <person name="Andreopoulos W."/>
            <person name="Angelini C."/>
            <person name="Antonin V."/>
            <person name="Barry K.W."/>
            <person name="Bougher N.L."/>
            <person name="Buchanan P."/>
            <person name="Buyck B."/>
            <person name="Bense V."/>
            <person name="Catcheside P."/>
            <person name="Chovatia M."/>
            <person name="Cooper J."/>
            <person name="Damon W."/>
            <person name="Desjardin D."/>
            <person name="Finy P."/>
            <person name="Geml J."/>
            <person name="Haridas S."/>
            <person name="Hughes K."/>
            <person name="Justo A."/>
            <person name="Karasinski D."/>
            <person name="Kautmanova I."/>
            <person name="Kiss B."/>
            <person name="Kocsube S."/>
            <person name="Kotiranta H."/>
            <person name="LaButti K.M."/>
            <person name="Lechner B.E."/>
            <person name="Liimatainen K."/>
            <person name="Lipzen A."/>
            <person name="Lukacs Z."/>
            <person name="Mihaltcheva S."/>
            <person name="Morgado L.N."/>
            <person name="Niskanen T."/>
            <person name="Noordeloos M.E."/>
            <person name="Ohm R.A."/>
            <person name="Ortiz-Santana B."/>
            <person name="Ovrebo C."/>
            <person name="Racz N."/>
            <person name="Riley R."/>
            <person name="Savchenko A."/>
            <person name="Shiryaev A."/>
            <person name="Soop K."/>
            <person name="Spirin V."/>
            <person name="Szebenyi C."/>
            <person name="Tomsovsky M."/>
            <person name="Tulloss R.E."/>
            <person name="Uehling J."/>
            <person name="Grigoriev I.V."/>
            <person name="Vagvolgyi C."/>
            <person name="Papp T."/>
            <person name="Martin F.M."/>
            <person name="Miettinen O."/>
            <person name="Hibbett D.S."/>
            <person name="Nagy L.G."/>
        </authorList>
    </citation>
    <scope>NUCLEOTIDE SEQUENCE [LARGE SCALE GENOMIC DNA]</scope>
    <source>
        <strain evidence="5 6">OMC1185</strain>
    </source>
</reference>
<accession>A0A5C3N3R5</accession>
<dbReference type="Proteomes" id="UP000305948">
    <property type="component" value="Unassembled WGS sequence"/>
</dbReference>
<gene>
    <name evidence="5" type="ORF">OE88DRAFT_1657635</name>
</gene>
<comment type="similarity">
    <text evidence="1">Belongs to the ATP-dependent AMP-binding enzyme family.</text>
</comment>
<dbReference type="Gene3D" id="3.40.50.12780">
    <property type="entry name" value="N-terminal domain of ligase-like"/>
    <property type="match status" value="1"/>
</dbReference>
<protein>
    <submittedName>
        <fullName evidence="5">Acetyl-CoA synthetase-like protein</fullName>
    </submittedName>
</protein>
<dbReference type="Pfam" id="PF13193">
    <property type="entry name" value="AMP-binding_C"/>
    <property type="match status" value="1"/>
</dbReference>
<keyword evidence="2" id="KW-0436">Ligase</keyword>
<dbReference type="InterPro" id="IPR042099">
    <property type="entry name" value="ANL_N_sf"/>
</dbReference>
<evidence type="ECO:0000256" key="2">
    <source>
        <dbReference type="ARBA" id="ARBA00022598"/>
    </source>
</evidence>
<dbReference type="InterPro" id="IPR025110">
    <property type="entry name" value="AMP-bd_C"/>
</dbReference>
<evidence type="ECO:0000259" key="3">
    <source>
        <dbReference type="Pfam" id="PF00501"/>
    </source>
</evidence>